<dbReference type="SMART" id="SM00614">
    <property type="entry name" value="ZnF_BED"/>
    <property type="match status" value="1"/>
</dbReference>
<feature type="region of interest" description="Disordered" evidence="8">
    <location>
        <begin position="354"/>
        <end position="381"/>
    </location>
</feature>
<name>A0AAD8PAE8_TARER</name>
<feature type="region of interest" description="Disordered" evidence="8">
    <location>
        <begin position="404"/>
        <end position="423"/>
    </location>
</feature>
<dbReference type="Pfam" id="PF14372">
    <property type="entry name" value="hAT-like_RNase-H"/>
    <property type="match status" value="1"/>
</dbReference>
<feature type="compositionally biased region" description="Polar residues" evidence="8">
    <location>
        <begin position="356"/>
        <end position="366"/>
    </location>
</feature>
<evidence type="ECO:0000256" key="6">
    <source>
        <dbReference type="ARBA" id="ARBA00023163"/>
    </source>
</evidence>
<dbReference type="GO" id="GO:0008270">
    <property type="term" value="F:zinc ion binding"/>
    <property type="evidence" value="ECO:0007669"/>
    <property type="project" value="UniProtKB-KW"/>
</dbReference>
<feature type="compositionally biased region" description="Polar residues" evidence="8">
    <location>
        <begin position="1"/>
        <end position="40"/>
    </location>
</feature>
<keyword evidence="2 7" id="KW-0863">Zinc-finger</keyword>
<keyword evidence="5" id="KW-0238">DNA-binding</keyword>
<dbReference type="InterPro" id="IPR003656">
    <property type="entry name" value="Znf_BED"/>
</dbReference>
<organism evidence="10 11">
    <name type="scientific">Tagetes erecta</name>
    <name type="common">African marigold</name>
    <dbReference type="NCBI Taxonomy" id="13708"/>
    <lineage>
        <taxon>Eukaryota</taxon>
        <taxon>Viridiplantae</taxon>
        <taxon>Streptophyta</taxon>
        <taxon>Embryophyta</taxon>
        <taxon>Tracheophyta</taxon>
        <taxon>Spermatophyta</taxon>
        <taxon>Magnoliopsida</taxon>
        <taxon>eudicotyledons</taxon>
        <taxon>Gunneridae</taxon>
        <taxon>Pentapetalae</taxon>
        <taxon>asterids</taxon>
        <taxon>campanulids</taxon>
        <taxon>Asterales</taxon>
        <taxon>Asteraceae</taxon>
        <taxon>Asteroideae</taxon>
        <taxon>Heliantheae alliance</taxon>
        <taxon>Tageteae</taxon>
        <taxon>Tagetes</taxon>
    </lineage>
</organism>
<evidence type="ECO:0000313" key="11">
    <source>
        <dbReference type="Proteomes" id="UP001229421"/>
    </source>
</evidence>
<evidence type="ECO:0000259" key="9">
    <source>
        <dbReference type="PROSITE" id="PS50808"/>
    </source>
</evidence>
<evidence type="ECO:0000256" key="1">
    <source>
        <dbReference type="ARBA" id="ARBA00022723"/>
    </source>
</evidence>
<dbReference type="PANTHER" id="PTHR46481:SF8">
    <property type="entry name" value="ZINC FINGER BED DOMAIN-CONTAINING PROTEIN RICESLEEPER 1-LIKE"/>
    <property type="match status" value="1"/>
</dbReference>
<evidence type="ECO:0000256" key="3">
    <source>
        <dbReference type="ARBA" id="ARBA00022833"/>
    </source>
</evidence>
<evidence type="ECO:0000313" key="10">
    <source>
        <dbReference type="EMBL" id="KAK1438212.1"/>
    </source>
</evidence>
<dbReference type="Proteomes" id="UP001229421">
    <property type="component" value="Unassembled WGS sequence"/>
</dbReference>
<evidence type="ECO:0000256" key="2">
    <source>
        <dbReference type="ARBA" id="ARBA00022771"/>
    </source>
</evidence>
<dbReference type="PANTHER" id="PTHR46481">
    <property type="entry name" value="ZINC FINGER BED DOMAIN-CONTAINING PROTEIN 4"/>
    <property type="match status" value="1"/>
</dbReference>
<feature type="region of interest" description="Disordered" evidence="8">
    <location>
        <begin position="1"/>
        <end position="46"/>
    </location>
</feature>
<dbReference type="EMBL" id="JAUHHV010000001">
    <property type="protein sequence ID" value="KAK1438212.1"/>
    <property type="molecule type" value="Genomic_DNA"/>
</dbReference>
<evidence type="ECO:0000256" key="7">
    <source>
        <dbReference type="PROSITE-ProRule" id="PRU00027"/>
    </source>
</evidence>
<dbReference type="GO" id="GO:0003677">
    <property type="term" value="F:DNA binding"/>
    <property type="evidence" value="ECO:0007669"/>
    <property type="project" value="UniProtKB-KW"/>
</dbReference>
<evidence type="ECO:0000256" key="4">
    <source>
        <dbReference type="ARBA" id="ARBA00023015"/>
    </source>
</evidence>
<dbReference type="Gene3D" id="1.10.10.1070">
    <property type="entry name" value="Zinc finger, BED domain-containing"/>
    <property type="match status" value="1"/>
</dbReference>
<keyword evidence="3" id="KW-0862">Zinc</keyword>
<dbReference type="InterPro" id="IPR025525">
    <property type="entry name" value="hAT-like_transposase_RNase-H"/>
</dbReference>
<dbReference type="InterPro" id="IPR036236">
    <property type="entry name" value="Znf_C2H2_sf"/>
</dbReference>
<reference evidence="10" key="1">
    <citation type="journal article" date="2023" name="bioRxiv">
        <title>Improved chromosome-level genome assembly for marigold (Tagetes erecta).</title>
        <authorList>
            <person name="Jiang F."/>
            <person name="Yuan L."/>
            <person name="Wang S."/>
            <person name="Wang H."/>
            <person name="Xu D."/>
            <person name="Wang A."/>
            <person name="Fan W."/>
        </authorList>
    </citation>
    <scope>NUCLEOTIDE SEQUENCE</scope>
    <source>
        <strain evidence="10">WSJ</strain>
        <tissue evidence="10">Leaf</tissue>
    </source>
</reference>
<keyword evidence="4" id="KW-0805">Transcription regulation</keyword>
<gene>
    <name evidence="10" type="ORF">QVD17_04018</name>
</gene>
<dbReference type="Pfam" id="PF02892">
    <property type="entry name" value="zf-BED"/>
    <property type="match status" value="1"/>
</dbReference>
<dbReference type="PROSITE" id="PS50808">
    <property type="entry name" value="ZF_BED"/>
    <property type="match status" value="1"/>
</dbReference>
<protein>
    <recommendedName>
        <fullName evidence="9">BED-type domain-containing protein</fullName>
    </recommendedName>
</protein>
<accession>A0AAD8PAE8</accession>
<dbReference type="InterPro" id="IPR052035">
    <property type="entry name" value="ZnF_BED_domain_contain"/>
</dbReference>
<keyword evidence="6" id="KW-0804">Transcription</keyword>
<comment type="caution">
    <text evidence="10">The sequence shown here is derived from an EMBL/GenBank/DDBJ whole genome shotgun (WGS) entry which is preliminary data.</text>
</comment>
<evidence type="ECO:0000256" key="8">
    <source>
        <dbReference type="SAM" id="MobiDB-lite"/>
    </source>
</evidence>
<proteinExistence type="predicted"/>
<keyword evidence="1" id="KW-0479">Metal-binding</keyword>
<dbReference type="InterPro" id="IPR012337">
    <property type="entry name" value="RNaseH-like_sf"/>
</dbReference>
<feature type="domain" description="BED-type" evidence="9">
    <location>
        <begin position="74"/>
        <end position="128"/>
    </location>
</feature>
<dbReference type="SUPFAM" id="SSF57667">
    <property type="entry name" value="beta-beta-alpha zinc fingers"/>
    <property type="match status" value="1"/>
</dbReference>
<dbReference type="SUPFAM" id="SSF53098">
    <property type="entry name" value="Ribonuclease H-like"/>
    <property type="match status" value="1"/>
</dbReference>
<evidence type="ECO:0000256" key="5">
    <source>
        <dbReference type="ARBA" id="ARBA00023125"/>
    </source>
</evidence>
<keyword evidence="11" id="KW-1185">Reference proteome</keyword>
<sequence length="423" mass="47786">MKTKDATSQLSPTQVKGALATSNGNNEMEPSGSETRSVSKNDAPVIDVDEENLKEANNVVDEETVEKDDIECGNKRSYVWDHFTLDKNKEKAKCSFCKKWIGVDSKKHGTSGMSSHLKSACKTSPYYKKVDKSKQSTLNFKKGLGEGTATLVAHKFNQETCRHLLAVMCMKDNRPFSVVDDEGFREFVWGLNPSFKFPSRWTVARDCMKIYREYKNDREEEKKSYMNFLKLFFDVTKKISGSRYATSNVVFIELSKLHSSITTMSLSDVQKEKDMAVSMKQKLAKYWDNIDNINLLLYVALILDPRNKMSYLGYSLSLVYGSDATEKIKAVAALAKGALKELYNAYKSKIDKTQESHSTSVSTSNGDLEEDWLRSSPSDLQDSDMLGQQLQDIIENLENIEDDMLSGSKTRKDSTVGGDENWE</sequence>
<dbReference type="AlphaFoldDB" id="A0AAD8PAE8"/>